<dbReference type="EMBL" id="BONZ01000093">
    <property type="protein sequence ID" value="GIH20312.1"/>
    <property type="molecule type" value="Genomic_DNA"/>
</dbReference>
<evidence type="ECO:0000313" key="2">
    <source>
        <dbReference type="Proteomes" id="UP000642748"/>
    </source>
</evidence>
<dbReference type="AlphaFoldDB" id="A0A8J3R2H0"/>
<name>A0A8J3R2H0_9ACTN</name>
<reference evidence="1" key="1">
    <citation type="submission" date="2021-01" db="EMBL/GenBank/DDBJ databases">
        <title>Whole genome shotgun sequence of Rugosimonospora africana NBRC 104875.</title>
        <authorList>
            <person name="Komaki H."/>
            <person name="Tamura T."/>
        </authorList>
    </citation>
    <scope>NUCLEOTIDE SEQUENCE</scope>
    <source>
        <strain evidence="1">NBRC 104875</strain>
    </source>
</reference>
<accession>A0A8J3R2H0</accession>
<gene>
    <name evidence="1" type="ORF">Raf01_84840</name>
</gene>
<proteinExistence type="predicted"/>
<dbReference type="RefSeq" id="WP_203923732.1">
    <property type="nucleotide sequence ID" value="NZ_BONZ01000093.1"/>
</dbReference>
<keyword evidence="2" id="KW-1185">Reference proteome</keyword>
<organism evidence="1 2">
    <name type="scientific">Rugosimonospora africana</name>
    <dbReference type="NCBI Taxonomy" id="556532"/>
    <lineage>
        <taxon>Bacteria</taxon>
        <taxon>Bacillati</taxon>
        <taxon>Actinomycetota</taxon>
        <taxon>Actinomycetes</taxon>
        <taxon>Micromonosporales</taxon>
        <taxon>Micromonosporaceae</taxon>
        <taxon>Rugosimonospora</taxon>
    </lineage>
</organism>
<comment type="caution">
    <text evidence="1">The sequence shown here is derived from an EMBL/GenBank/DDBJ whole genome shotgun (WGS) entry which is preliminary data.</text>
</comment>
<protein>
    <submittedName>
        <fullName evidence="1">Uncharacterized protein</fullName>
    </submittedName>
</protein>
<dbReference type="Proteomes" id="UP000642748">
    <property type="component" value="Unassembled WGS sequence"/>
</dbReference>
<sequence>MRTKESIERLDAAVRALGEVDLADWSDATLRGHLDELSAVLCQVDDELSRLADAVRARGFRVEEKAVERVEVILAA</sequence>
<evidence type="ECO:0000313" key="1">
    <source>
        <dbReference type="EMBL" id="GIH20312.1"/>
    </source>
</evidence>